<name>A0AAN7Z6S5_9PEZI</name>
<keyword evidence="2" id="KW-1185">Reference proteome</keyword>
<reference evidence="1 2" key="1">
    <citation type="submission" date="2023-10" db="EMBL/GenBank/DDBJ databases">
        <title>Draft genome sequence of Xylaria bambusicola isolate GMP-LS, the root and basal stem rot pathogen of sugarcane in Indonesia.</title>
        <authorList>
            <person name="Selvaraj P."/>
            <person name="Muralishankar V."/>
            <person name="Muruganantham S."/>
            <person name="Sp S."/>
            <person name="Haryani S."/>
            <person name="Lau K.J.X."/>
            <person name="Naqvi N.I."/>
        </authorList>
    </citation>
    <scope>NUCLEOTIDE SEQUENCE [LARGE SCALE GENOMIC DNA]</scope>
    <source>
        <strain evidence="1">GMP-LS</strain>
    </source>
</reference>
<dbReference type="Proteomes" id="UP001305414">
    <property type="component" value="Unassembled WGS sequence"/>
</dbReference>
<evidence type="ECO:0000313" key="1">
    <source>
        <dbReference type="EMBL" id="KAK5626556.1"/>
    </source>
</evidence>
<accession>A0AAN7Z6S5</accession>
<evidence type="ECO:0000313" key="2">
    <source>
        <dbReference type="Proteomes" id="UP001305414"/>
    </source>
</evidence>
<gene>
    <name evidence="1" type="ORF">RRF57_002271</name>
</gene>
<proteinExistence type="predicted"/>
<dbReference type="AlphaFoldDB" id="A0AAN7Z6S5"/>
<dbReference type="EMBL" id="JAWHQM010000003">
    <property type="protein sequence ID" value="KAK5626556.1"/>
    <property type="molecule type" value="Genomic_DNA"/>
</dbReference>
<organism evidence="1 2">
    <name type="scientific">Xylaria bambusicola</name>
    <dbReference type="NCBI Taxonomy" id="326684"/>
    <lineage>
        <taxon>Eukaryota</taxon>
        <taxon>Fungi</taxon>
        <taxon>Dikarya</taxon>
        <taxon>Ascomycota</taxon>
        <taxon>Pezizomycotina</taxon>
        <taxon>Sordariomycetes</taxon>
        <taxon>Xylariomycetidae</taxon>
        <taxon>Xylariales</taxon>
        <taxon>Xylariaceae</taxon>
        <taxon>Xylaria</taxon>
    </lineage>
</organism>
<protein>
    <submittedName>
        <fullName evidence="1">Uncharacterized protein</fullName>
    </submittedName>
</protein>
<comment type="caution">
    <text evidence="1">The sequence shown here is derived from an EMBL/GenBank/DDBJ whole genome shotgun (WGS) entry which is preliminary data.</text>
</comment>
<sequence>MVKNMMDRALRSALNAAQRGLPMRSLYGHILTIFLSKHNKETHDTLLTLIQKSDDETIKNYPDSAFVVDFAPAL</sequence>